<protein>
    <submittedName>
        <fullName evidence="2">Uncharacterized protein</fullName>
    </submittedName>
</protein>
<dbReference type="Proteomes" id="UP000176893">
    <property type="component" value="Unassembled WGS sequence"/>
</dbReference>
<proteinExistence type="predicted"/>
<dbReference type="AlphaFoldDB" id="A0A1F8EDA7"/>
<evidence type="ECO:0000313" key="3">
    <source>
        <dbReference type="Proteomes" id="UP000176893"/>
    </source>
</evidence>
<organism evidence="2 3">
    <name type="scientific">Candidatus Yanofskybacteria bacterium RIFCSPHIGHO2_01_FULL_41_26</name>
    <dbReference type="NCBI Taxonomy" id="1802661"/>
    <lineage>
        <taxon>Bacteria</taxon>
        <taxon>Candidatus Yanofskyibacteriota</taxon>
    </lineage>
</organism>
<feature type="compositionally biased region" description="Basic and acidic residues" evidence="1">
    <location>
        <begin position="250"/>
        <end position="259"/>
    </location>
</feature>
<evidence type="ECO:0000256" key="1">
    <source>
        <dbReference type="SAM" id="MobiDB-lite"/>
    </source>
</evidence>
<evidence type="ECO:0000313" key="2">
    <source>
        <dbReference type="EMBL" id="OGM98309.1"/>
    </source>
</evidence>
<accession>A0A1F8EDA7</accession>
<sequence>MTDEQIAAMAKTGVSDASTDLSVAERAGADDKVAAVVAENAPQRVSTFTPEARVWIEGNKELNTEGLYGQRSLLAIRPEDFQQRAQFLGRPLTVADLEEIHGVDTSAPASMDCTTCGKAVTSFIRTAMIGRDGDLRRNPDGNITYRGQAVTTGRPLAVHAAHTGTCLYKLRNNLEQTKKLTSGREVAKLLHSHSFEQANARLAGIQGHFNAKDQEKQAMKQRLGARTGGDAAGFSNGANFTPRTPRGKSRKESRNWNAE</sequence>
<feature type="region of interest" description="Disordered" evidence="1">
    <location>
        <begin position="213"/>
        <end position="259"/>
    </location>
</feature>
<dbReference type="EMBL" id="MGJB01000017">
    <property type="protein sequence ID" value="OGM98309.1"/>
    <property type="molecule type" value="Genomic_DNA"/>
</dbReference>
<gene>
    <name evidence="2" type="ORF">A2649_03420</name>
</gene>
<name>A0A1F8EDA7_9BACT</name>
<comment type="caution">
    <text evidence="2">The sequence shown here is derived from an EMBL/GenBank/DDBJ whole genome shotgun (WGS) entry which is preliminary data.</text>
</comment>
<reference evidence="2 3" key="1">
    <citation type="journal article" date="2016" name="Nat. Commun.">
        <title>Thousands of microbial genomes shed light on interconnected biogeochemical processes in an aquifer system.</title>
        <authorList>
            <person name="Anantharaman K."/>
            <person name="Brown C.T."/>
            <person name="Hug L.A."/>
            <person name="Sharon I."/>
            <person name="Castelle C.J."/>
            <person name="Probst A.J."/>
            <person name="Thomas B.C."/>
            <person name="Singh A."/>
            <person name="Wilkins M.J."/>
            <person name="Karaoz U."/>
            <person name="Brodie E.L."/>
            <person name="Williams K.H."/>
            <person name="Hubbard S.S."/>
            <person name="Banfield J.F."/>
        </authorList>
    </citation>
    <scope>NUCLEOTIDE SEQUENCE [LARGE SCALE GENOMIC DNA]</scope>
</reference>